<dbReference type="VEuPathDB" id="TriTrypDB:TM35_000381820"/>
<evidence type="ECO:0000313" key="2">
    <source>
        <dbReference type="EMBL" id="ORC85107.1"/>
    </source>
</evidence>
<dbReference type="GeneID" id="39989376"/>
<feature type="chain" id="PRO_5012191061" description="Secreted protein" evidence="1">
    <location>
        <begin position="18"/>
        <end position="140"/>
    </location>
</feature>
<dbReference type="AlphaFoldDB" id="A0A1X0NKD0"/>
<dbReference type="EMBL" id="NBCO01000038">
    <property type="protein sequence ID" value="ORC85107.1"/>
    <property type="molecule type" value="Genomic_DNA"/>
</dbReference>
<keyword evidence="3" id="KW-1185">Reference proteome</keyword>
<keyword evidence="1" id="KW-0732">Signal</keyword>
<proteinExistence type="predicted"/>
<feature type="signal peptide" evidence="1">
    <location>
        <begin position="1"/>
        <end position="17"/>
    </location>
</feature>
<gene>
    <name evidence="2" type="ORF">TM35_000381820</name>
</gene>
<dbReference type="Proteomes" id="UP000192257">
    <property type="component" value="Unassembled WGS sequence"/>
</dbReference>
<reference evidence="2 3" key="1">
    <citation type="submission" date="2017-03" db="EMBL/GenBank/DDBJ databases">
        <title>An alternative strategy for trypanosome survival in the mammalian bloodstream revealed through genome and transcriptome analysis of the ubiquitous bovine parasite Trypanosoma (Megatrypanum) theileri.</title>
        <authorList>
            <person name="Kelly S."/>
            <person name="Ivens A."/>
            <person name="Mott A."/>
            <person name="O'Neill E."/>
            <person name="Emms D."/>
            <person name="Macleod O."/>
            <person name="Voorheis P."/>
            <person name="Matthews J."/>
            <person name="Matthews K."/>
            <person name="Carrington M."/>
        </authorList>
    </citation>
    <scope>NUCLEOTIDE SEQUENCE [LARGE SCALE GENOMIC DNA]</scope>
    <source>
        <strain evidence="2">Edinburgh</strain>
    </source>
</reference>
<organism evidence="2 3">
    <name type="scientific">Trypanosoma theileri</name>
    <dbReference type="NCBI Taxonomy" id="67003"/>
    <lineage>
        <taxon>Eukaryota</taxon>
        <taxon>Discoba</taxon>
        <taxon>Euglenozoa</taxon>
        <taxon>Kinetoplastea</taxon>
        <taxon>Metakinetoplastina</taxon>
        <taxon>Trypanosomatida</taxon>
        <taxon>Trypanosomatidae</taxon>
        <taxon>Trypanosoma</taxon>
    </lineage>
</organism>
<evidence type="ECO:0000313" key="3">
    <source>
        <dbReference type="Proteomes" id="UP000192257"/>
    </source>
</evidence>
<sequence>MAPGCFFFSRCRCAAWGVCLSAFCPPEVRRRGNPPQHPCPWRSLPSAWGSDFPAERMGAVPLGNGRPRGPFPPLGWWLFYRAAGDRFGAGRGVGRQARSNTDTIGECQVAALGRLNGRALFAQRFRNRQGDWRRLFGWAK</sequence>
<accession>A0A1X0NKD0</accession>
<protein>
    <recommendedName>
        <fullName evidence="4">Secreted protein</fullName>
    </recommendedName>
</protein>
<name>A0A1X0NKD0_9TRYP</name>
<evidence type="ECO:0000256" key="1">
    <source>
        <dbReference type="SAM" id="SignalP"/>
    </source>
</evidence>
<dbReference type="RefSeq" id="XP_028879173.1">
    <property type="nucleotide sequence ID" value="XM_029029596.1"/>
</dbReference>
<evidence type="ECO:0008006" key="4">
    <source>
        <dbReference type="Google" id="ProtNLM"/>
    </source>
</evidence>
<comment type="caution">
    <text evidence="2">The sequence shown here is derived from an EMBL/GenBank/DDBJ whole genome shotgun (WGS) entry which is preliminary data.</text>
</comment>